<dbReference type="GO" id="GO:0006508">
    <property type="term" value="P:proteolysis"/>
    <property type="evidence" value="ECO:0007669"/>
    <property type="project" value="InterPro"/>
</dbReference>
<sequence length="149" mass="16121">MRSACLLEDRVLLGSGPGQRETLIVGSRVDVTEQECADAAHAWNTGPLTDILPQIPLGLEPQARAKKTPQLASRVHGHATAPQRSSDMPMSRSPTCCSSPVKGDSGGPLVCGGVARGVVSYVNYREREVLFVYTKISHHLSWIDDQMNK</sequence>
<evidence type="ECO:0000313" key="3">
    <source>
        <dbReference type="EMBL" id="KAJ8387773.1"/>
    </source>
</evidence>
<dbReference type="InterPro" id="IPR001254">
    <property type="entry name" value="Trypsin_dom"/>
</dbReference>
<dbReference type="Gene3D" id="2.40.10.10">
    <property type="entry name" value="Trypsin-like serine proteases"/>
    <property type="match status" value="1"/>
</dbReference>
<dbReference type="Proteomes" id="UP001221898">
    <property type="component" value="Unassembled WGS sequence"/>
</dbReference>
<dbReference type="EMBL" id="JAINUG010000206">
    <property type="protein sequence ID" value="KAJ8387773.1"/>
    <property type="molecule type" value="Genomic_DNA"/>
</dbReference>
<dbReference type="PROSITE" id="PS00135">
    <property type="entry name" value="TRYPSIN_SER"/>
    <property type="match status" value="1"/>
</dbReference>
<evidence type="ECO:0000313" key="4">
    <source>
        <dbReference type="Proteomes" id="UP001221898"/>
    </source>
</evidence>
<evidence type="ECO:0000259" key="2">
    <source>
        <dbReference type="Pfam" id="PF00089"/>
    </source>
</evidence>
<dbReference type="GO" id="GO:0004252">
    <property type="term" value="F:serine-type endopeptidase activity"/>
    <property type="evidence" value="ECO:0007669"/>
    <property type="project" value="InterPro"/>
</dbReference>
<gene>
    <name evidence="3" type="ORF">AAFF_G00150740</name>
</gene>
<feature type="domain" description="Peptidase S1" evidence="2">
    <location>
        <begin position="97"/>
        <end position="143"/>
    </location>
</feature>
<keyword evidence="4" id="KW-1185">Reference proteome</keyword>
<feature type="compositionally biased region" description="Polar residues" evidence="1">
    <location>
        <begin position="82"/>
        <end position="98"/>
    </location>
</feature>
<accession>A0AAD7RNY2</accession>
<evidence type="ECO:0000256" key="1">
    <source>
        <dbReference type="SAM" id="MobiDB-lite"/>
    </source>
</evidence>
<dbReference type="InterPro" id="IPR033116">
    <property type="entry name" value="TRYPSIN_SER"/>
</dbReference>
<dbReference type="InterPro" id="IPR009003">
    <property type="entry name" value="Peptidase_S1_PA"/>
</dbReference>
<dbReference type="AlphaFoldDB" id="A0AAD7RNY2"/>
<dbReference type="InterPro" id="IPR043504">
    <property type="entry name" value="Peptidase_S1_PA_chymotrypsin"/>
</dbReference>
<organism evidence="3 4">
    <name type="scientific">Aldrovandia affinis</name>
    <dbReference type="NCBI Taxonomy" id="143900"/>
    <lineage>
        <taxon>Eukaryota</taxon>
        <taxon>Metazoa</taxon>
        <taxon>Chordata</taxon>
        <taxon>Craniata</taxon>
        <taxon>Vertebrata</taxon>
        <taxon>Euteleostomi</taxon>
        <taxon>Actinopterygii</taxon>
        <taxon>Neopterygii</taxon>
        <taxon>Teleostei</taxon>
        <taxon>Notacanthiformes</taxon>
        <taxon>Halosauridae</taxon>
        <taxon>Aldrovandia</taxon>
    </lineage>
</organism>
<dbReference type="SUPFAM" id="SSF50494">
    <property type="entry name" value="Trypsin-like serine proteases"/>
    <property type="match status" value="1"/>
</dbReference>
<feature type="region of interest" description="Disordered" evidence="1">
    <location>
        <begin position="63"/>
        <end position="99"/>
    </location>
</feature>
<reference evidence="3" key="1">
    <citation type="journal article" date="2023" name="Science">
        <title>Genome structures resolve the early diversification of teleost fishes.</title>
        <authorList>
            <person name="Parey E."/>
            <person name="Louis A."/>
            <person name="Montfort J."/>
            <person name="Bouchez O."/>
            <person name="Roques C."/>
            <person name="Iampietro C."/>
            <person name="Lluch J."/>
            <person name="Castinel A."/>
            <person name="Donnadieu C."/>
            <person name="Desvignes T."/>
            <person name="Floi Bucao C."/>
            <person name="Jouanno E."/>
            <person name="Wen M."/>
            <person name="Mejri S."/>
            <person name="Dirks R."/>
            <person name="Jansen H."/>
            <person name="Henkel C."/>
            <person name="Chen W.J."/>
            <person name="Zahm M."/>
            <person name="Cabau C."/>
            <person name="Klopp C."/>
            <person name="Thompson A.W."/>
            <person name="Robinson-Rechavi M."/>
            <person name="Braasch I."/>
            <person name="Lecointre G."/>
            <person name="Bobe J."/>
            <person name="Postlethwait J.H."/>
            <person name="Berthelot C."/>
            <person name="Roest Crollius H."/>
            <person name="Guiguen Y."/>
        </authorList>
    </citation>
    <scope>NUCLEOTIDE SEQUENCE</scope>
    <source>
        <strain evidence="3">NC1722</strain>
    </source>
</reference>
<proteinExistence type="predicted"/>
<comment type="caution">
    <text evidence="3">The sequence shown here is derived from an EMBL/GenBank/DDBJ whole genome shotgun (WGS) entry which is preliminary data.</text>
</comment>
<name>A0AAD7RNY2_9TELE</name>
<protein>
    <recommendedName>
        <fullName evidence="2">Peptidase S1 domain-containing protein</fullName>
    </recommendedName>
</protein>
<dbReference type="Pfam" id="PF00089">
    <property type="entry name" value="Trypsin"/>
    <property type="match status" value="1"/>
</dbReference>